<evidence type="ECO:0000313" key="1">
    <source>
        <dbReference type="EMBL" id="ANY19826.1"/>
    </source>
</evidence>
<keyword evidence="2" id="KW-1185">Reference proteome</keyword>
<gene>
    <name evidence="1" type="ORF">A6F68_01309</name>
</gene>
<name>A0A1B2ACF6_9SPHN</name>
<dbReference type="EMBL" id="CP016591">
    <property type="protein sequence ID" value="ANY19826.1"/>
    <property type="molecule type" value="Genomic_DNA"/>
</dbReference>
<dbReference type="Proteomes" id="UP000092932">
    <property type="component" value="Chromosome"/>
</dbReference>
<dbReference type="STRING" id="692370.A6F68_01309"/>
<accession>A0A1B2ACF6</accession>
<dbReference type="KEGG" id="ado:A6F68_01309"/>
<sequence>MITSDDEIDRIARGLIDCTLPKPEWTHRAHFAAALWLLAHPEVLAREGGMAPLIRRYNEATGVANTATGGYHETITLASLRGAAAVLAAHPGAPLGTVLDALMSGPLGDKRWPLVYWSEARLMSPEARLAWVEPDLAPLPWPE</sequence>
<proteinExistence type="predicted"/>
<reference evidence="1 2" key="1">
    <citation type="submission" date="2016-07" db="EMBL/GenBank/DDBJ databases">
        <title>Complete genome sequence of Altererythrobacter dongtanensis KCTC 22672, a type strain with esterase isolated from tidal flat.</title>
        <authorList>
            <person name="Cheng H."/>
            <person name="Wu Y.-H."/>
            <person name="Zhou P."/>
            <person name="Huo Y.-Y."/>
            <person name="Wang C.-S."/>
            <person name="Xu X.-W."/>
        </authorList>
    </citation>
    <scope>NUCLEOTIDE SEQUENCE [LARGE SCALE GENOMIC DNA]</scope>
    <source>
        <strain evidence="1 2">KCTC 22672</strain>
    </source>
</reference>
<dbReference type="PATRIC" id="fig|692370.5.peg.1323"/>
<evidence type="ECO:0000313" key="2">
    <source>
        <dbReference type="Proteomes" id="UP000092932"/>
    </source>
</evidence>
<dbReference type="OrthoDB" id="117988at2"/>
<dbReference type="AlphaFoldDB" id="A0A1B2ACF6"/>
<protein>
    <submittedName>
        <fullName evidence="1">Uncharacterized protein</fullName>
    </submittedName>
</protein>
<organism evidence="1 2">
    <name type="scientific">Tsuneonella dongtanensis</name>
    <dbReference type="NCBI Taxonomy" id="692370"/>
    <lineage>
        <taxon>Bacteria</taxon>
        <taxon>Pseudomonadati</taxon>
        <taxon>Pseudomonadota</taxon>
        <taxon>Alphaproteobacteria</taxon>
        <taxon>Sphingomonadales</taxon>
        <taxon>Erythrobacteraceae</taxon>
        <taxon>Tsuneonella</taxon>
    </lineage>
</organism>
<dbReference type="RefSeq" id="WP_067677528.1">
    <property type="nucleotide sequence ID" value="NZ_CP016591.1"/>
</dbReference>